<proteinExistence type="predicted"/>
<keyword evidence="3" id="KW-1185">Reference proteome</keyword>
<reference evidence="3" key="1">
    <citation type="submission" date="2015-08" db="EMBL/GenBank/DDBJ databases">
        <title>Complete Genome Sequence of Azospirillum thiophilum BV-S.</title>
        <authorList>
            <person name="Fomenkov A."/>
            <person name="Vincze T."/>
            <person name="Grabovich M."/>
            <person name="Dubinina G."/>
            <person name="Orlova M."/>
            <person name="Belousova E."/>
            <person name="Roberts R.J."/>
        </authorList>
    </citation>
    <scope>NUCLEOTIDE SEQUENCE [LARGE SCALE GENOMIC DNA]</scope>
    <source>
        <strain evidence="3">BV-S</strain>
    </source>
</reference>
<gene>
    <name evidence="2" type="ORF">AL072_18585</name>
</gene>
<dbReference type="AlphaFoldDB" id="A0AAC9EXY0"/>
<dbReference type="RefSeq" id="WP_045582823.1">
    <property type="nucleotide sequence ID" value="NZ_CP012402.1"/>
</dbReference>
<accession>A0AAC9EXY0</accession>
<dbReference type="Proteomes" id="UP000069935">
    <property type="component" value="Chromosome 2"/>
</dbReference>
<feature type="region of interest" description="Disordered" evidence="1">
    <location>
        <begin position="1"/>
        <end position="65"/>
    </location>
</feature>
<name>A0AAC9EXY0_9PROT</name>
<protein>
    <submittedName>
        <fullName evidence="2">Uncharacterized protein</fullName>
    </submittedName>
</protein>
<evidence type="ECO:0000313" key="3">
    <source>
        <dbReference type="Proteomes" id="UP000069935"/>
    </source>
</evidence>
<evidence type="ECO:0000313" key="2">
    <source>
        <dbReference type="EMBL" id="ALG72956.1"/>
    </source>
</evidence>
<organism evidence="2 3">
    <name type="scientific">Azospirillum thiophilum</name>
    <dbReference type="NCBI Taxonomy" id="528244"/>
    <lineage>
        <taxon>Bacteria</taxon>
        <taxon>Pseudomonadati</taxon>
        <taxon>Pseudomonadota</taxon>
        <taxon>Alphaproteobacteria</taxon>
        <taxon>Rhodospirillales</taxon>
        <taxon>Azospirillaceae</taxon>
        <taxon>Azospirillum</taxon>
    </lineage>
</organism>
<feature type="compositionally biased region" description="Basic and acidic residues" evidence="1">
    <location>
        <begin position="35"/>
        <end position="44"/>
    </location>
</feature>
<reference evidence="2 3" key="2">
    <citation type="journal article" date="2016" name="Genome Announc.">
        <title>Complete Genome Sequence of a Strain of Azospirillum thiophilum Isolated from a Sulfide Spring.</title>
        <authorList>
            <person name="Fomenkov A."/>
            <person name="Vincze T."/>
            <person name="Grabovich M."/>
            <person name="Anton B.P."/>
            <person name="Dubinina G."/>
            <person name="Orlova M."/>
            <person name="Belousova E."/>
            <person name="Roberts R.J."/>
        </authorList>
    </citation>
    <scope>NUCLEOTIDE SEQUENCE [LARGE SCALE GENOMIC DNA]</scope>
    <source>
        <strain evidence="2 3">BV-S</strain>
    </source>
</reference>
<dbReference type="EMBL" id="CP012402">
    <property type="protein sequence ID" value="ALG72956.1"/>
    <property type="molecule type" value="Genomic_DNA"/>
</dbReference>
<sequence length="65" mass="7226">MARQRGRQDIPAVAGPASPRRTGHPSKPPAVESPQLERIERERPPTNMTGRIRPVLRSELAKLAH</sequence>
<dbReference type="KEGG" id="ati:AL072_18585"/>
<evidence type="ECO:0000256" key="1">
    <source>
        <dbReference type="SAM" id="MobiDB-lite"/>
    </source>
</evidence>